<reference evidence="1 2" key="1">
    <citation type="journal article" date="2023" name="ACS Omega">
        <title>Identification of the Neoaspergillic Acid Biosynthesis Gene Cluster by Establishing an In Vitro CRISPR-Ribonucleoprotein Genetic System in Aspergillus melleus.</title>
        <authorList>
            <person name="Yuan B."/>
            <person name="Grau M.F."/>
            <person name="Murata R.M."/>
            <person name="Torok T."/>
            <person name="Venkateswaran K."/>
            <person name="Stajich J.E."/>
            <person name="Wang C.C.C."/>
        </authorList>
    </citation>
    <scope>NUCLEOTIDE SEQUENCE [LARGE SCALE GENOMIC DNA]</scope>
    <source>
        <strain evidence="1 2">IMV 1140</strain>
    </source>
</reference>
<proteinExistence type="predicted"/>
<keyword evidence="2" id="KW-1185">Reference proteome</keyword>
<evidence type="ECO:0000313" key="2">
    <source>
        <dbReference type="Proteomes" id="UP001177260"/>
    </source>
</evidence>
<dbReference type="Proteomes" id="UP001177260">
    <property type="component" value="Unassembled WGS sequence"/>
</dbReference>
<comment type="caution">
    <text evidence="1">The sequence shown here is derived from an EMBL/GenBank/DDBJ whole genome shotgun (WGS) entry which is preliminary data.</text>
</comment>
<protein>
    <submittedName>
        <fullName evidence="1">Uncharacterized protein</fullName>
    </submittedName>
</protein>
<sequence length="320" mass="35284">MPLVTLGAVQAEPIYLDLDASVAKTISLIAEAAEKGVQVLGFPEVWVGGYPWPIWTQNAYTSFDFTVKYRATSLSRTSSQMQRIQDACAEHKIFVVLGYSEKEGGSIYMSQAFISPSGTILHNRRKIKPTHVERTLWGEGQSSSLTTVVSTDIGKIGALNCWENLQPLLRYYEYSQGAQIHVAGWPAFPWKSENVGFPYLYNCSGEANYRLSRVVAMEGQMFVICATQVAREERFGVLGLEGMGLFREDDGGFAMIFGPDGTPLIERLPAGEEGILTAQVDLDDILAAKSVCDPVGHYSRPDLLSLNVNMEEAKVVHEKS</sequence>
<dbReference type="EMBL" id="JAOPJF010000003">
    <property type="protein sequence ID" value="KAK1149658.1"/>
    <property type="molecule type" value="Genomic_DNA"/>
</dbReference>
<accession>A0ACC3BFL6</accession>
<organism evidence="1 2">
    <name type="scientific">Aspergillus melleus</name>
    <dbReference type="NCBI Taxonomy" id="138277"/>
    <lineage>
        <taxon>Eukaryota</taxon>
        <taxon>Fungi</taxon>
        <taxon>Dikarya</taxon>
        <taxon>Ascomycota</taxon>
        <taxon>Pezizomycotina</taxon>
        <taxon>Eurotiomycetes</taxon>
        <taxon>Eurotiomycetidae</taxon>
        <taxon>Eurotiales</taxon>
        <taxon>Aspergillaceae</taxon>
        <taxon>Aspergillus</taxon>
        <taxon>Aspergillus subgen. Circumdati</taxon>
    </lineage>
</organism>
<evidence type="ECO:0000313" key="1">
    <source>
        <dbReference type="EMBL" id="KAK1149658.1"/>
    </source>
</evidence>
<gene>
    <name evidence="1" type="ORF">N8T08_005210</name>
</gene>
<name>A0ACC3BFL6_9EURO</name>